<comment type="function">
    <text evidence="6">Destroys radicals which are normally produced within the cells and which are toxic to biological systems.</text>
</comment>
<dbReference type="SUPFAM" id="SSF54719">
    <property type="entry name" value="Fe,Mn superoxide dismutase (SOD), C-terminal domain"/>
    <property type="match status" value="1"/>
</dbReference>
<dbReference type="PANTHER" id="PTHR42769">
    <property type="entry name" value="SUPEROXIDE DISMUTASE"/>
    <property type="match status" value="1"/>
</dbReference>
<evidence type="ECO:0000259" key="9">
    <source>
        <dbReference type="Pfam" id="PF02777"/>
    </source>
</evidence>
<dbReference type="Gene3D" id="1.10.287.990">
    <property type="entry name" value="Fe,Mn superoxide dismutase (SOD) domain"/>
    <property type="match status" value="1"/>
</dbReference>
<evidence type="ECO:0000259" key="8">
    <source>
        <dbReference type="Pfam" id="PF00081"/>
    </source>
</evidence>
<dbReference type="SUPFAM" id="SSF46609">
    <property type="entry name" value="Fe,Mn superoxide dismutase (SOD), N-terminal domain"/>
    <property type="match status" value="1"/>
</dbReference>
<name>A0A328ANE0_9CAUL</name>
<comment type="caution">
    <text evidence="10">The sequence shown here is derived from an EMBL/GenBank/DDBJ whole genome shotgun (WGS) entry which is preliminary data.</text>
</comment>
<evidence type="ECO:0000256" key="1">
    <source>
        <dbReference type="ARBA" id="ARBA00008714"/>
    </source>
</evidence>
<dbReference type="OrthoDB" id="9803125at2"/>
<keyword evidence="11" id="KW-1185">Reference proteome</keyword>
<dbReference type="InterPro" id="IPR036324">
    <property type="entry name" value="Mn/Fe_SOD_N_sf"/>
</dbReference>
<dbReference type="PROSITE" id="PS00088">
    <property type="entry name" value="SOD_MN"/>
    <property type="match status" value="1"/>
</dbReference>
<dbReference type="InterPro" id="IPR001189">
    <property type="entry name" value="Mn/Fe_SOD"/>
</dbReference>
<dbReference type="Pfam" id="PF00081">
    <property type="entry name" value="Sod_Fe_N"/>
    <property type="match status" value="1"/>
</dbReference>
<dbReference type="PANTHER" id="PTHR42769:SF3">
    <property type="entry name" value="SUPEROXIDE DISMUTASE [FE] 2, CHLOROPLASTIC"/>
    <property type="match status" value="1"/>
</dbReference>
<dbReference type="EC" id="1.15.1.1" evidence="2 6"/>
<dbReference type="EMBL" id="QFYQ01000001">
    <property type="protein sequence ID" value="RAK55891.1"/>
    <property type="molecule type" value="Genomic_DNA"/>
</dbReference>
<keyword evidence="3 5" id="KW-0479">Metal-binding</keyword>
<evidence type="ECO:0000313" key="10">
    <source>
        <dbReference type="EMBL" id="RAK55891.1"/>
    </source>
</evidence>
<accession>A0A328ANE0</accession>
<dbReference type="AlphaFoldDB" id="A0A328ANE0"/>
<feature type="compositionally biased region" description="Gly residues" evidence="7">
    <location>
        <begin position="209"/>
        <end position="219"/>
    </location>
</feature>
<dbReference type="InterPro" id="IPR019831">
    <property type="entry name" value="Mn/Fe_SOD_N"/>
</dbReference>
<dbReference type="PIRSF" id="PIRSF000349">
    <property type="entry name" value="SODismutase"/>
    <property type="match status" value="1"/>
</dbReference>
<dbReference type="Gene3D" id="3.55.40.20">
    <property type="entry name" value="Iron/manganese superoxide dismutase, C-terminal domain"/>
    <property type="match status" value="1"/>
</dbReference>
<reference evidence="11" key="1">
    <citation type="submission" date="2018-05" db="EMBL/GenBank/DDBJ databases">
        <authorList>
            <person name="Li X."/>
        </authorList>
    </citation>
    <scope>NUCLEOTIDE SEQUENCE [LARGE SCALE GENOMIC DNA]</scope>
    <source>
        <strain evidence="11">LX32</strain>
    </source>
</reference>
<evidence type="ECO:0000256" key="7">
    <source>
        <dbReference type="SAM" id="MobiDB-lite"/>
    </source>
</evidence>
<dbReference type="RefSeq" id="WP_111529639.1">
    <property type="nucleotide sequence ID" value="NZ_JBHRSG010000003.1"/>
</dbReference>
<feature type="binding site" evidence="5">
    <location>
        <position position="26"/>
    </location>
    <ligand>
        <name>Mn(2+)</name>
        <dbReference type="ChEBI" id="CHEBI:29035"/>
    </ligand>
</feature>
<feature type="domain" description="Manganese/iron superoxide dismutase C-terminal" evidence="9">
    <location>
        <begin position="92"/>
        <end position="192"/>
    </location>
</feature>
<dbReference type="Proteomes" id="UP000249254">
    <property type="component" value="Unassembled WGS sequence"/>
</dbReference>
<evidence type="ECO:0000256" key="5">
    <source>
        <dbReference type="PIRSR" id="PIRSR000349-1"/>
    </source>
</evidence>
<evidence type="ECO:0000313" key="11">
    <source>
        <dbReference type="Proteomes" id="UP000249254"/>
    </source>
</evidence>
<dbReference type="Pfam" id="PF02777">
    <property type="entry name" value="Sod_Fe_C"/>
    <property type="match status" value="1"/>
</dbReference>
<dbReference type="PRINTS" id="PR01703">
    <property type="entry name" value="MNSODISMTASE"/>
</dbReference>
<proteinExistence type="inferred from homology"/>
<evidence type="ECO:0000256" key="2">
    <source>
        <dbReference type="ARBA" id="ARBA00012682"/>
    </source>
</evidence>
<comment type="catalytic activity">
    <reaction evidence="6">
        <text>2 superoxide + 2 H(+) = H2O2 + O2</text>
        <dbReference type="Rhea" id="RHEA:20696"/>
        <dbReference type="ChEBI" id="CHEBI:15378"/>
        <dbReference type="ChEBI" id="CHEBI:15379"/>
        <dbReference type="ChEBI" id="CHEBI:16240"/>
        <dbReference type="ChEBI" id="CHEBI:18421"/>
        <dbReference type="EC" id="1.15.1.1"/>
    </reaction>
</comment>
<keyword evidence="4 6" id="KW-0560">Oxidoreductase</keyword>
<gene>
    <name evidence="10" type="ORF">DJ017_15945</name>
</gene>
<feature type="domain" description="Manganese/iron superoxide dismutase N-terminal" evidence="8">
    <location>
        <begin position="2"/>
        <end position="84"/>
    </location>
</feature>
<dbReference type="InterPro" id="IPR019832">
    <property type="entry name" value="Mn/Fe_SOD_C"/>
</dbReference>
<feature type="binding site" evidence="5">
    <location>
        <position position="163"/>
    </location>
    <ligand>
        <name>Mn(2+)</name>
        <dbReference type="ChEBI" id="CHEBI:29035"/>
    </ligand>
</feature>
<evidence type="ECO:0000256" key="6">
    <source>
        <dbReference type="RuleBase" id="RU000414"/>
    </source>
</evidence>
<comment type="similarity">
    <text evidence="1 6">Belongs to the iron/manganese superoxide dismutase family.</text>
</comment>
<feature type="binding site" evidence="5">
    <location>
        <position position="159"/>
    </location>
    <ligand>
        <name>Mn(2+)</name>
        <dbReference type="ChEBI" id="CHEBI:29035"/>
    </ligand>
</feature>
<dbReference type="GO" id="GO:0004784">
    <property type="term" value="F:superoxide dismutase activity"/>
    <property type="evidence" value="ECO:0007669"/>
    <property type="project" value="UniProtKB-EC"/>
</dbReference>
<sequence length="227" mass="24668">MYELPPLPYAYDALEPTVSAETLHFHHDKHHKAYVDKTNDFAAKAGLDGRPLEDVVREARKRGDNALFNNAAQAWNHAFFWNSMGPEGGQPGGALAQAIDKAFGGMDAFKEAFAKEGVGHFGSGWVWLVTGADGLKVISTHDADDTLVREGVFPLLVCDLWEHAYYLDYQNDRAGFLKSWLDKAANWDFAERQLAAAEGQGEGFRYPAPGGGAGRGGEAGQQPGQTA</sequence>
<feature type="binding site" evidence="5">
    <location>
        <position position="77"/>
    </location>
    <ligand>
        <name>Mn(2+)</name>
        <dbReference type="ChEBI" id="CHEBI:29035"/>
    </ligand>
</feature>
<dbReference type="GO" id="GO:0046872">
    <property type="term" value="F:metal ion binding"/>
    <property type="evidence" value="ECO:0007669"/>
    <property type="project" value="UniProtKB-KW"/>
</dbReference>
<organism evidence="10 11">
    <name type="scientific">Phenylobacterium soli</name>
    <dbReference type="NCBI Taxonomy" id="2170551"/>
    <lineage>
        <taxon>Bacteria</taxon>
        <taxon>Pseudomonadati</taxon>
        <taxon>Pseudomonadota</taxon>
        <taxon>Alphaproteobacteria</taxon>
        <taxon>Caulobacterales</taxon>
        <taxon>Caulobacteraceae</taxon>
        <taxon>Phenylobacterium</taxon>
    </lineage>
</organism>
<protein>
    <recommendedName>
        <fullName evidence="2 6">Superoxide dismutase</fullName>
        <ecNumber evidence="2 6">1.15.1.1</ecNumber>
    </recommendedName>
</protein>
<dbReference type="InterPro" id="IPR036314">
    <property type="entry name" value="SOD_C_sf"/>
</dbReference>
<feature type="region of interest" description="Disordered" evidence="7">
    <location>
        <begin position="200"/>
        <end position="227"/>
    </location>
</feature>
<evidence type="ECO:0000256" key="3">
    <source>
        <dbReference type="ARBA" id="ARBA00022723"/>
    </source>
</evidence>
<evidence type="ECO:0000256" key="4">
    <source>
        <dbReference type="ARBA" id="ARBA00023002"/>
    </source>
</evidence>
<dbReference type="InterPro" id="IPR019833">
    <property type="entry name" value="Mn/Fe_SOD_BS"/>
</dbReference>